<feature type="region of interest" description="Disordered" evidence="4">
    <location>
        <begin position="194"/>
        <end position="218"/>
    </location>
</feature>
<feature type="chain" id="PRO_5044583540" evidence="6">
    <location>
        <begin position="22"/>
        <end position="218"/>
    </location>
</feature>
<dbReference type="InterPro" id="IPR015484">
    <property type="entry name" value="CD3_esu/gsu/dsu"/>
</dbReference>
<dbReference type="GO" id="GO:0045059">
    <property type="term" value="P:positive thymic T cell selection"/>
    <property type="evidence" value="ECO:0007669"/>
    <property type="project" value="TreeGrafter"/>
</dbReference>
<gene>
    <name evidence="8 9" type="primary">LOC101359660</name>
</gene>
<reference evidence="8 9" key="1">
    <citation type="submission" date="2025-04" db="UniProtKB">
        <authorList>
            <consortium name="RefSeq"/>
        </authorList>
    </citation>
    <scope>IDENTIFICATION</scope>
</reference>
<dbReference type="GO" id="GO:0042105">
    <property type="term" value="C:alpha-beta T cell receptor complex"/>
    <property type="evidence" value="ECO:0007669"/>
    <property type="project" value="TreeGrafter"/>
</dbReference>
<protein>
    <submittedName>
        <fullName evidence="8 9">T-cell surface glycoprotein CD3 epsilon chain isoform X1</fullName>
    </submittedName>
</protein>
<feature type="signal peptide" evidence="6">
    <location>
        <begin position="1"/>
        <end position="21"/>
    </location>
</feature>
<feature type="region of interest" description="Disordered" evidence="4">
    <location>
        <begin position="148"/>
        <end position="176"/>
    </location>
</feature>
<keyword evidence="7" id="KW-1185">Reference proteome</keyword>
<dbReference type="KEGG" id="tmu:101359660"/>
<dbReference type="STRING" id="127582.A0A2Y9RKM9"/>
<comment type="subcellular location">
    <subcellularLocation>
        <location evidence="1">Cell membrane</location>
        <topology evidence="1">Single-pass type I membrane protein</topology>
    </subcellularLocation>
</comment>
<dbReference type="AlphaFoldDB" id="A0A2Y9RKM9"/>
<evidence type="ECO:0000256" key="5">
    <source>
        <dbReference type="SAM" id="Phobius"/>
    </source>
</evidence>
<evidence type="ECO:0000256" key="6">
    <source>
        <dbReference type="SAM" id="SignalP"/>
    </source>
</evidence>
<evidence type="ECO:0000256" key="1">
    <source>
        <dbReference type="ARBA" id="ARBA00004251"/>
    </source>
</evidence>
<dbReference type="InterPro" id="IPR013783">
    <property type="entry name" value="Ig-like_fold"/>
</dbReference>
<dbReference type="GO" id="GO:0009897">
    <property type="term" value="C:external side of plasma membrane"/>
    <property type="evidence" value="ECO:0007669"/>
    <property type="project" value="TreeGrafter"/>
</dbReference>
<evidence type="ECO:0000256" key="2">
    <source>
        <dbReference type="ARBA" id="ARBA00022475"/>
    </source>
</evidence>
<organism evidence="7 8">
    <name type="scientific">Trichechus manatus latirostris</name>
    <name type="common">Florida manatee</name>
    <dbReference type="NCBI Taxonomy" id="127582"/>
    <lineage>
        <taxon>Eukaryota</taxon>
        <taxon>Metazoa</taxon>
        <taxon>Chordata</taxon>
        <taxon>Craniata</taxon>
        <taxon>Vertebrata</taxon>
        <taxon>Euteleostomi</taxon>
        <taxon>Mammalia</taxon>
        <taxon>Eutheria</taxon>
        <taxon>Afrotheria</taxon>
        <taxon>Sirenia</taxon>
        <taxon>Trichechidae</taxon>
        <taxon>Trichechus</taxon>
    </lineage>
</organism>
<evidence type="ECO:0000313" key="7">
    <source>
        <dbReference type="Proteomes" id="UP000248480"/>
    </source>
</evidence>
<accession>A0A2Y9RKM9</accession>
<name>A0A2Y9RKM9_TRIMA</name>
<dbReference type="Gene3D" id="2.60.40.10">
    <property type="entry name" value="Immunoglobulins"/>
    <property type="match status" value="1"/>
</dbReference>
<keyword evidence="3 6" id="KW-0732">Signal</keyword>
<feature type="compositionally biased region" description="Low complexity" evidence="4">
    <location>
        <begin position="194"/>
        <end position="206"/>
    </location>
</feature>
<dbReference type="GO" id="GO:0007166">
    <property type="term" value="P:cell surface receptor signaling pathway"/>
    <property type="evidence" value="ECO:0007669"/>
    <property type="project" value="TreeGrafter"/>
</dbReference>
<dbReference type="RefSeq" id="XP_023595720.1">
    <property type="nucleotide sequence ID" value="XM_023739952.1"/>
</dbReference>
<keyword evidence="5" id="KW-0472">Membrane</keyword>
<proteinExistence type="predicted"/>
<keyword evidence="2" id="KW-1003">Cell membrane</keyword>
<keyword evidence="5" id="KW-0812">Transmembrane</keyword>
<dbReference type="RefSeq" id="XP_023595721.1">
    <property type="nucleotide sequence ID" value="XM_023739953.1"/>
</dbReference>
<dbReference type="Pfam" id="PF16681">
    <property type="entry name" value="Ig_5"/>
    <property type="match status" value="1"/>
</dbReference>
<dbReference type="GO" id="GO:0004888">
    <property type="term" value="F:transmembrane signaling receptor activity"/>
    <property type="evidence" value="ECO:0007669"/>
    <property type="project" value="TreeGrafter"/>
</dbReference>
<keyword evidence="5" id="KW-1133">Transmembrane helix</keyword>
<evidence type="ECO:0000313" key="9">
    <source>
        <dbReference type="RefSeq" id="XP_023595721.1"/>
    </source>
</evidence>
<evidence type="ECO:0000313" key="8">
    <source>
        <dbReference type="RefSeq" id="XP_023595720.1"/>
    </source>
</evidence>
<feature type="transmembrane region" description="Helical" evidence="5">
    <location>
        <begin position="114"/>
        <end position="138"/>
    </location>
</feature>
<sequence>MPPGVLWVYLGLCLLSGGSWEQPDNEEKDDAPRKSYKVSISGTKVVLTCPEESDSPVWKHNDKDVGEPANLLVLDDFSEVENSGYYDCSNGNGNKGLRLYLKARVCESCMEVNLLAVVAIVIGDICITLGLLLVVYYWSKNRKAKAKPVKRGTGAGGRPRGKNSELGLRRFPPRGSPTWARWASIEHACEAKISADGSVSGHSSSSQPRKGSKKSINI</sequence>
<dbReference type="PANTHER" id="PTHR10570:SF9">
    <property type="entry name" value="T-CELL SURFACE GLYCOPROTEIN CD3 EPSILON CHAIN"/>
    <property type="match status" value="1"/>
</dbReference>
<dbReference type="GeneID" id="101359660"/>
<dbReference type="PANTHER" id="PTHR10570">
    <property type="entry name" value="T-CELL SURFACE GLYCOPROTEIN CD3 GAMMA CHAIN / DELTA CHAIN"/>
    <property type="match status" value="1"/>
</dbReference>
<dbReference type="Proteomes" id="UP000248480">
    <property type="component" value="Unplaced"/>
</dbReference>
<evidence type="ECO:0000256" key="3">
    <source>
        <dbReference type="ARBA" id="ARBA00022729"/>
    </source>
</evidence>
<evidence type="ECO:0000256" key="4">
    <source>
        <dbReference type="SAM" id="MobiDB-lite"/>
    </source>
</evidence>